<keyword evidence="4" id="KW-1185">Reference proteome</keyword>
<dbReference type="AlphaFoldDB" id="A0A2Z6QGX4"/>
<feature type="region of interest" description="Disordered" evidence="1">
    <location>
        <begin position="43"/>
        <end position="126"/>
    </location>
</feature>
<dbReference type="EMBL" id="BEXD01000680">
    <property type="protein sequence ID" value="GBB89430.1"/>
    <property type="molecule type" value="Genomic_DNA"/>
</dbReference>
<sequence length="177" mass="20196">MSTNNFSHIYESNLQTTATETYDIYTPSNNVDYSISDHITDHNQQQPNIASPNHNHQQQYQYTQQPDTSNNHNYQQPMTNVDVTTSSDNNQPSPNSTLHRSNQQSTSNNESSSQFYHDQNQHNPQQSNILPLLDRFGINIHYPQAPIIIMPTTNSDIQTQLQQVLAILNHSSSTKTQ</sequence>
<reference evidence="2 4" key="1">
    <citation type="submission" date="2017-11" db="EMBL/GenBank/DDBJ databases">
        <title>The genome of Rhizophagus clarus HR1 reveals common genetic basis of auxotrophy among arbuscular mycorrhizal fungi.</title>
        <authorList>
            <person name="Kobayashi Y."/>
        </authorList>
    </citation>
    <scope>NUCLEOTIDE SEQUENCE [LARGE SCALE GENOMIC DNA]</scope>
    <source>
        <strain evidence="2 4">HR1</strain>
    </source>
</reference>
<evidence type="ECO:0000313" key="2">
    <source>
        <dbReference type="EMBL" id="GBB89430.1"/>
    </source>
</evidence>
<evidence type="ECO:0000313" key="4">
    <source>
        <dbReference type="Proteomes" id="UP000247702"/>
    </source>
</evidence>
<dbReference type="Proteomes" id="UP000247702">
    <property type="component" value="Unassembled WGS sequence"/>
</dbReference>
<feature type="compositionally biased region" description="Polar residues" evidence="1">
    <location>
        <begin position="43"/>
        <end position="56"/>
    </location>
</feature>
<protein>
    <submittedName>
        <fullName evidence="2">Uncharacterized protein</fullName>
    </submittedName>
</protein>
<gene>
    <name evidence="3" type="ORF">RCL2_002462800</name>
    <name evidence="2" type="ORF">RclHR1_01610021</name>
</gene>
<feature type="compositionally biased region" description="Low complexity" evidence="1">
    <location>
        <begin position="101"/>
        <end position="114"/>
    </location>
</feature>
<name>A0A2Z6QGX4_9GLOM</name>
<evidence type="ECO:0000256" key="1">
    <source>
        <dbReference type="SAM" id="MobiDB-lite"/>
    </source>
</evidence>
<accession>A0A2Z6QGX4</accession>
<reference evidence="3" key="2">
    <citation type="submission" date="2019-10" db="EMBL/GenBank/DDBJ databases">
        <title>Conservation and host-specific expression of non-tandemly repeated heterogenous ribosome RNA gene in arbuscular mycorrhizal fungi.</title>
        <authorList>
            <person name="Maeda T."/>
            <person name="Kobayashi Y."/>
            <person name="Nakagawa T."/>
            <person name="Ezawa T."/>
            <person name="Yamaguchi K."/>
            <person name="Bino T."/>
            <person name="Nishimoto Y."/>
            <person name="Shigenobu S."/>
            <person name="Kawaguchi M."/>
        </authorList>
    </citation>
    <scope>NUCLEOTIDE SEQUENCE</scope>
    <source>
        <strain evidence="3">HR1</strain>
    </source>
</reference>
<dbReference type="Proteomes" id="UP000615446">
    <property type="component" value="Unassembled WGS sequence"/>
</dbReference>
<feature type="compositionally biased region" description="Polar residues" evidence="1">
    <location>
        <begin position="115"/>
        <end position="126"/>
    </location>
</feature>
<proteinExistence type="predicted"/>
<feature type="compositionally biased region" description="Polar residues" evidence="1">
    <location>
        <begin position="66"/>
        <end position="100"/>
    </location>
</feature>
<dbReference type="EMBL" id="BLAL01000262">
    <property type="protein sequence ID" value="GES98069.1"/>
    <property type="molecule type" value="Genomic_DNA"/>
</dbReference>
<organism evidence="2 4">
    <name type="scientific">Rhizophagus clarus</name>
    <dbReference type="NCBI Taxonomy" id="94130"/>
    <lineage>
        <taxon>Eukaryota</taxon>
        <taxon>Fungi</taxon>
        <taxon>Fungi incertae sedis</taxon>
        <taxon>Mucoromycota</taxon>
        <taxon>Glomeromycotina</taxon>
        <taxon>Glomeromycetes</taxon>
        <taxon>Glomerales</taxon>
        <taxon>Glomeraceae</taxon>
        <taxon>Rhizophagus</taxon>
    </lineage>
</organism>
<evidence type="ECO:0000313" key="3">
    <source>
        <dbReference type="EMBL" id="GES98069.1"/>
    </source>
</evidence>
<comment type="caution">
    <text evidence="2">The sequence shown here is derived from an EMBL/GenBank/DDBJ whole genome shotgun (WGS) entry which is preliminary data.</text>
</comment>